<dbReference type="InterPro" id="IPR019538">
    <property type="entry name" value="PSMD5"/>
</dbReference>
<comment type="similarity">
    <text evidence="1">Belongs to the proteasome subunit S5B/HSM3 family.</text>
</comment>
<dbReference type="SUPFAM" id="SSF48371">
    <property type="entry name" value="ARM repeat"/>
    <property type="match status" value="1"/>
</dbReference>
<dbReference type="Proteomes" id="UP001566132">
    <property type="component" value="Unassembled WGS sequence"/>
</dbReference>
<comment type="caution">
    <text evidence="3">The sequence shown here is derived from an EMBL/GenBank/DDBJ whole genome shotgun (WGS) entry which is preliminary data.</text>
</comment>
<organism evidence="3 4">
    <name type="scientific">Hypothenemus hampei</name>
    <name type="common">Coffee berry borer</name>
    <dbReference type="NCBI Taxonomy" id="57062"/>
    <lineage>
        <taxon>Eukaryota</taxon>
        <taxon>Metazoa</taxon>
        <taxon>Ecdysozoa</taxon>
        <taxon>Arthropoda</taxon>
        <taxon>Hexapoda</taxon>
        <taxon>Insecta</taxon>
        <taxon>Pterygota</taxon>
        <taxon>Neoptera</taxon>
        <taxon>Endopterygota</taxon>
        <taxon>Coleoptera</taxon>
        <taxon>Polyphaga</taxon>
        <taxon>Cucujiformia</taxon>
        <taxon>Curculionidae</taxon>
        <taxon>Scolytinae</taxon>
        <taxon>Hypothenemus</taxon>
    </lineage>
</organism>
<dbReference type="Pfam" id="PF10508">
    <property type="entry name" value="Proteasom_PSMB"/>
    <property type="match status" value="1"/>
</dbReference>
<protein>
    <recommendedName>
        <fullName evidence="2">26S proteasome non-ATPase regulatory subunit 5</fullName>
    </recommendedName>
</protein>
<dbReference type="Gene3D" id="1.25.10.10">
    <property type="entry name" value="Leucine-rich Repeat Variant"/>
    <property type="match status" value="2"/>
</dbReference>
<name>A0ABD1E182_HYPHA</name>
<dbReference type="PANTHER" id="PTHR13554:SF10">
    <property type="entry name" value="26S PROTEASOME NON-ATPASE REGULATORY SUBUNIT 5"/>
    <property type="match status" value="1"/>
</dbReference>
<accession>A0ABD1E182</accession>
<reference evidence="3 4" key="1">
    <citation type="submission" date="2024-05" db="EMBL/GenBank/DDBJ databases">
        <title>Genetic variation in Jamaican populations of the coffee berry borer (Hypothenemus hampei).</title>
        <authorList>
            <person name="Errbii M."/>
            <person name="Myrie A."/>
        </authorList>
    </citation>
    <scope>NUCLEOTIDE SEQUENCE [LARGE SCALE GENOMIC DNA]</scope>
    <source>
        <strain evidence="3">JA-Hopewell-2020-01-JO</strain>
        <tissue evidence="3">Whole body</tissue>
    </source>
</reference>
<proteinExistence type="inferred from homology"/>
<dbReference type="PANTHER" id="PTHR13554">
    <property type="entry name" value="26S PROTEASOME NON-ATPASE REGULATORY SUBUNIT 5-RELATED"/>
    <property type="match status" value="1"/>
</dbReference>
<gene>
    <name evidence="3" type="ORF">ABEB36_014906</name>
</gene>
<dbReference type="EMBL" id="JBDJPC010000014">
    <property type="protein sequence ID" value="KAL1488433.1"/>
    <property type="molecule type" value="Genomic_DNA"/>
</dbReference>
<dbReference type="InterPro" id="IPR016024">
    <property type="entry name" value="ARM-type_fold"/>
</dbReference>
<evidence type="ECO:0000313" key="4">
    <source>
        <dbReference type="Proteomes" id="UP001566132"/>
    </source>
</evidence>
<evidence type="ECO:0000256" key="1">
    <source>
        <dbReference type="ARBA" id="ARBA00006823"/>
    </source>
</evidence>
<sequence>MGSREKWYTEKLNDLQQEDLRVSTLGELRDRLKSLPHDEAEKVTKALELPLVFDCLNDNNTEQVDLACEVLSLCLGNLHLGESTSRYQTAFERALNHPFPGVKLMVLKEIERSLLNEEVVSSFCQQTPLLINIVNCIADEDIGVANKASDILVALGITIPGANKITSNEILVPLQELMTANQIVKARVFETLVSISKKSEFSFAKLKAVGLISNIVDEIANSDVLFKMNVIEILSQLGQSEHGFVFLDETDVLNKIFNIIGEDELTAQLCQPGILKFFGHVAHRNPRELLAKYPIMFDHLFSNIEQSDLTLIAVSLDTIGFIGQTSQGKLALDSTGKRFDGTIKIISRLLSSLPTDVRVRALNCIGNLLRDTRYDIMQITEKWYRLLGTDPMEIITKYAKNPFPELRLAGLGIVNSLASQPWGQDVIKNTPGLVEFLLDRSIETNKECKEAKYEIVKLLSNSTIFDRHIQERLENFVKEGPFYVQPVVEVAIEGD</sequence>
<dbReference type="InterPro" id="IPR011989">
    <property type="entry name" value="ARM-like"/>
</dbReference>
<keyword evidence="4" id="KW-1185">Reference proteome</keyword>
<dbReference type="AlphaFoldDB" id="A0ABD1E182"/>
<evidence type="ECO:0000256" key="2">
    <source>
        <dbReference type="ARBA" id="ARBA00014933"/>
    </source>
</evidence>
<evidence type="ECO:0000313" key="3">
    <source>
        <dbReference type="EMBL" id="KAL1488433.1"/>
    </source>
</evidence>